<organism evidence="8">
    <name type="scientific">Capitella teleta</name>
    <name type="common">Polychaete worm</name>
    <dbReference type="NCBI Taxonomy" id="283909"/>
    <lineage>
        <taxon>Eukaryota</taxon>
        <taxon>Metazoa</taxon>
        <taxon>Spiralia</taxon>
        <taxon>Lophotrochozoa</taxon>
        <taxon>Annelida</taxon>
        <taxon>Polychaeta</taxon>
        <taxon>Sedentaria</taxon>
        <taxon>Scolecida</taxon>
        <taxon>Capitellidae</taxon>
        <taxon>Capitella</taxon>
    </lineage>
</organism>
<keyword evidence="4" id="KW-0496">Mitochondrion</keyword>
<feature type="compositionally biased region" description="Low complexity" evidence="6">
    <location>
        <begin position="262"/>
        <end position="273"/>
    </location>
</feature>
<comment type="similarity">
    <text evidence="1 4 5">Belongs to the EF-Ts family.</text>
</comment>
<feature type="domain" description="Translation elongation factor EFTs/EF1B dimerisation" evidence="7">
    <location>
        <begin position="104"/>
        <end position="254"/>
    </location>
</feature>
<dbReference type="NCBIfam" id="TIGR00116">
    <property type="entry name" value="tsf"/>
    <property type="match status" value="1"/>
</dbReference>
<dbReference type="EMBL" id="AMQN01002759">
    <property type="status" value="NOT_ANNOTATED_CDS"/>
    <property type="molecule type" value="Genomic_DNA"/>
</dbReference>
<evidence type="ECO:0000256" key="1">
    <source>
        <dbReference type="ARBA" id="ARBA00005532"/>
    </source>
</evidence>
<sequence>MLLRLLVTRAKDISGSLRSSCNLFHTAAIYQAAEKSPLVKLRKKTGFPVGKCKDALSKFNNNFQEAEQWLRKEAQREGWAKATKLQGRPMSQGLVVLKVEGNQGVIVEVNCETDFVAKNDKFQGLATKIANACLHQGASTNDSKIAYDKDSLAKVAVDDSTVADATALVLGNIGENMLARRAVYMRAGERESISYYVHAAMTPTVDDTKFLAGKYGAMVLTEKTGDPVDPTSDLKEIGRSLCLHVVGMNPKSVGSLKDLESSDSSSSESSSSESSDDEEEEDDSVMLKQKFVMDESLRVADVLQASGLTLKDFARFECGEVLEGDNAD</sequence>
<dbReference type="Gene3D" id="3.30.479.20">
    <property type="entry name" value="Elongation factor Ts, dimerisation domain"/>
    <property type="match status" value="2"/>
</dbReference>
<comment type="subcellular location">
    <subcellularLocation>
        <location evidence="4">Mitochondrion</location>
    </subcellularLocation>
</comment>
<feature type="region of interest" description="Disordered" evidence="6">
    <location>
        <begin position="253"/>
        <end position="287"/>
    </location>
</feature>
<evidence type="ECO:0000256" key="3">
    <source>
        <dbReference type="ARBA" id="ARBA00022917"/>
    </source>
</evidence>
<dbReference type="STRING" id="283909.R7TMI6"/>
<evidence type="ECO:0000256" key="4">
    <source>
        <dbReference type="HAMAP-Rule" id="MF_03135"/>
    </source>
</evidence>
<evidence type="ECO:0000256" key="5">
    <source>
        <dbReference type="RuleBase" id="RU000642"/>
    </source>
</evidence>
<dbReference type="InterPro" id="IPR018101">
    <property type="entry name" value="Transl_elong_Ts_CS"/>
</dbReference>
<dbReference type="SUPFAM" id="SSF54713">
    <property type="entry name" value="Elongation factor Ts (EF-Ts), dimerisation domain"/>
    <property type="match status" value="2"/>
</dbReference>
<evidence type="ECO:0000313" key="10">
    <source>
        <dbReference type="Proteomes" id="UP000014760"/>
    </source>
</evidence>
<evidence type="ECO:0000259" key="7">
    <source>
        <dbReference type="Pfam" id="PF00889"/>
    </source>
</evidence>
<dbReference type="OrthoDB" id="277235at2759"/>
<dbReference type="GO" id="GO:0070125">
    <property type="term" value="P:mitochondrial translational elongation"/>
    <property type="evidence" value="ECO:0007669"/>
    <property type="project" value="TreeGrafter"/>
</dbReference>
<keyword evidence="10" id="KW-1185">Reference proteome</keyword>
<gene>
    <name evidence="8" type="ORF">CAPTEDRAFT_163902</name>
</gene>
<reference evidence="10" key="1">
    <citation type="submission" date="2012-12" db="EMBL/GenBank/DDBJ databases">
        <authorList>
            <person name="Hellsten U."/>
            <person name="Grimwood J."/>
            <person name="Chapman J.A."/>
            <person name="Shapiro H."/>
            <person name="Aerts A."/>
            <person name="Otillar R.P."/>
            <person name="Terry A.Y."/>
            <person name="Boore J.L."/>
            <person name="Simakov O."/>
            <person name="Marletaz F."/>
            <person name="Cho S.-J."/>
            <person name="Edsinger-Gonzales E."/>
            <person name="Havlak P."/>
            <person name="Kuo D.-H."/>
            <person name="Larsson T."/>
            <person name="Lv J."/>
            <person name="Arendt D."/>
            <person name="Savage R."/>
            <person name="Osoegawa K."/>
            <person name="de Jong P."/>
            <person name="Lindberg D.R."/>
            <person name="Seaver E.C."/>
            <person name="Weisblat D.A."/>
            <person name="Putnam N.H."/>
            <person name="Grigoriev I.V."/>
            <person name="Rokhsar D.S."/>
        </authorList>
    </citation>
    <scope>NUCLEOTIDE SEQUENCE</scope>
    <source>
        <strain evidence="10">I ESC-2004</strain>
    </source>
</reference>
<dbReference type="GO" id="GO:0005739">
    <property type="term" value="C:mitochondrion"/>
    <property type="evidence" value="ECO:0007669"/>
    <property type="project" value="UniProtKB-SubCell"/>
</dbReference>
<dbReference type="EnsemblMetazoa" id="CapteT163902">
    <property type="protein sequence ID" value="CapteP163902"/>
    <property type="gene ID" value="CapteG163902"/>
</dbReference>
<keyword evidence="2 4" id="KW-0251">Elongation factor</keyword>
<reference evidence="9" key="3">
    <citation type="submission" date="2015-06" db="UniProtKB">
        <authorList>
            <consortium name="EnsemblMetazoa"/>
        </authorList>
    </citation>
    <scope>IDENTIFICATION</scope>
</reference>
<dbReference type="InterPro" id="IPR014039">
    <property type="entry name" value="Transl_elong_EFTs/EF1B_dimer"/>
</dbReference>
<keyword evidence="3 4" id="KW-0648">Protein biosynthesis</keyword>
<dbReference type="InterPro" id="IPR036402">
    <property type="entry name" value="EF-Ts_dimer_sf"/>
</dbReference>
<protein>
    <recommendedName>
        <fullName evidence="4">Elongation factor Ts, mitochondrial</fullName>
        <shortName evidence="4">EF-Ts</shortName>
        <shortName evidence="4">EF-TsMt</shortName>
    </recommendedName>
</protein>
<proteinExistence type="inferred from homology"/>
<dbReference type="FunCoup" id="R7TMI6">
    <property type="interactions" value="1995"/>
</dbReference>
<dbReference type="Pfam" id="PF00889">
    <property type="entry name" value="EF_TS"/>
    <property type="match status" value="1"/>
</dbReference>
<feature type="compositionally biased region" description="Acidic residues" evidence="6">
    <location>
        <begin position="274"/>
        <end position="284"/>
    </location>
</feature>
<dbReference type="HOGENOM" id="CLU_047155_4_0_1"/>
<dbReference type="InterPro" id="IPR001816">
    <property type="entry name" value="Transl_elong_EFTs/EF1B"/>
</dbReference>
<dbReference type="GO" id="GO:0003746">
    <property type="term" value="F:translation elongation factor activity"/>
    <property type="evidence" value="ECO:0007669"/>
    <property type="project" value="UniProtKB-UniRule"/>
</dbReference>
<dbReference type="Pfam" id="PF25025">
    <property type="entry name" value="EF-Ts_N"/>
    <property type="match status" value="1"/>
</dbReference>
<dbReference type="Proteomes" id="UP000014760">
    <property type="component" value="Unassembled WGS sequence"/>
</dbReference>
<dbReference type="AlphaFoldDB" id="R7TMI6"/>
<dbReference type="InterPro" id="IPR009060">
    <property type="entry name" value="UBA-like_sf"/>
</dbReference>
<comment type="function">
    <text evidence="4 5">Associates with the EF-Tu.GDP complex and induces the exchange of GDP to GTP. It remains bound to the aminoacyl-tRNA.EF-Tu.GTP complex up to the GTP hydrolysis stage on the ribosome.</text>
</comment>
<dbReference type="PANTHER" id="PTHR11741:SF0">
    <property type="entry name" value="ELONGATION FACTOR TS, MITOCHONDRIAL"/>
    <property type="match status" value="1"/>
</dbReference>
<dbReference type="CDD" id="cd14275">
    <property type="entry name" value="UBA_EF-Ts"/>
    <property type="match status" value="1"/>
</dbReference>
<dbReference type="Gene3D" id="1.10.8.10">
    <property type="entry name" value="DNA helicase RuvA subunit, C-terminal domain"/>
    <property type="match status" value="1"/>
</dbReference>
<dbReference type="EMBL" id="KB310004">
    <property type="protein sequence ID" value="ELT92766.1"/>
    <property type="molecule type" value="Genomic_DNA"/>
</dbReference>
<evidence type="ECO:0000313" key="8">
    <source>
        <dbReference type="EMBL" id="ELT92766.1"/>
    </source>
</evidence>
<name>R7TMI6_CAPTE</name>
<dbReference type="HAMAP" id="MF_00050">
    <property type="entry name" value="EF_Ts"/>
    <property type="match status" value="1"/>
</dbReference>
<accession>R7TMI6</accession>
<evidence type="ECO:0000313" key="9">
    <source>
        <dbReference type="EnsemblMetazoa" id="CapteP163902"/>
    </source>
</evidence>
<dbReference type="PROSITE" id="PS01127">
    <property type="entry name" value="EF_TS_2"/>
    <property type="match status" value="1"/>
</dbReference>
<dbReference type="OMA" id="QEYMLDD"/>
<evidence type="ECO:0000256" key="6">
    <source>
        <dbReference type="SAM" id="MobiDB-lite"/>
    </source>
</evidence>
<dbReference type="SUPFAM" id="SSF46934">
    <property type="entry name" value="UBA-like"/>
    <property type="match status" value="1"/>
</dbReference>
<dbReference type="PANTHER" id="PTHR11741">
    <property type="entry name" value="ELONGATION FACTOR TS"/>
    <property type="match status" value="1"/>
</dbReference>
<evidence type="ECO:0000256" key="2">
    <source>
        <dbReference type="ARBA" id="ARBA00022768"/>
    </source>
</evidence>
<reference evidence="8 10" key="2">
    <citation type="journal article" date="2013" name="Nature">
        <title>Insights into bilaterian evolution from three spiralian genomes.</title>
        <authorList>
            <person name="Simakov O."/>
            <person name="Marletaz F."/>
            <person name="Cho S.J."/>
            <person name="Edsinger-Gonzales E."/>
            <person name="Havlak P."/>
            <person name="Hellsten U."/>
            <person name="Kuo D.H."/>
            <person name="Larsson T."/>
            <person name="Lv J."/>
            <person name="Arendt D."/>
            <person name="Savage R."/>
            <person name="Osoegawa K."/>
            <person name="de Jong P."/>
            <person name="Grimwood J."/>
            <person name="Chapman J.A."/>
            <person name="Shapiro H."/>
            <person name="Aerts A."/>
            <person name="Otillar R.P."/>
            <person name="Terry A.Y."/>
            <person name="Boore J.L."/>
            <person name="Grigoriev I.V."/>
            <person name="Lindberg D.R."/>
            <person name="Seaver E.C."/>
            <person name="Weisblat D.A."/>
            <person name="Putnam N.H."/>
            <person name="Rokhsar D.S."/>
        </authorList>
    </citation>
    <scope>NUCLEOTIDE SEQUENCE</scope>
    <source>
        <strain evidence="8 10">I ESC-2004</strain>
    </source>
</reference>